<name>A0ABT6EWY3_9SYNE</name>
<dbReference type="CDD" id="cd18692">
    <property type="entry name" value="PIN_VapC-like"/>
    <property type="match status" value="1"/>
</dbReference>
<organism evidence="2 3">
    <name type="scientific">Candidatus Synechococcus calcipolaris G9</name>
    <dbReference type="NCBI Taxonomy" id="1497997"/>
    <lineage>
        <taxon>Bacteria</taxon>
        <taxon>Bacillati</taxon>
        <taxon>Cyanobacteriota</taxon>
        <taxon>Cyanophyceae</taxon>
        <taxon>Synechococcales</taxon>
        <taxon>Synechococcaceae</taxon>
        <taxon>Synechococcus</taxon>
    </lineage>
</organism>
<dbReference type="InterPro" id="IPR002716">
    <property type="entry name" value="PIN_dom"/>
</dbReference>
<reference evidence="2" key="1">
    <citation type="journal article" date="2022" name="Genome Biol. Evol.">
        <title>A New Gene Family Diagnostic for Intracellular Biomineralization of Amorphous Ca Carbonates by Cyanobacteria.</title>
        <authorList>
            <person name="Benzerara K."/>
            <person name="Duprat E."/>
            <person name="Bitard-Feildel T."/>
            <person name="Caumes G."/>
            <person name="Cassier-Chauvat C."/>
            <person name="Chauvat F."/>
            <person name="Dezi M."/>
            <person name="Diop S.I."/>
            <person name="Gaschignard G."/>
            <person name="Gorgen S."/>
            <person name="Gugger M."/>
            <person name="Lopez-Garcia P."/>
            <person name="Millet M."/>
            <person name="Skouri-Panet F."/>
            <person name="Moreira D."/>
            <person name="Callebaut I."/>
        </authorList>
    </citation>
    <scope>NUCLEOTIDE SEQUENCE</scope>
    <source>
        <strain evidence="2">G9</strain>
    </source>
</reference>
<proteinExistence type="predicted"/>
<dbReference type="RefSeq" id="WP_277865797.1">
    <property type="nucleotide sequence ID" value="NZ_JAKKUT010000002.1"/>
</dbReference>
<protein>
    <submittedName>
        <fullName evidence="2">PIN domain-containing protein</fullName>
    </submittedName>
</protein>
<dbReference type="Gene3D" id="3.40.50.1010">
    <property type="entry name" value="5'-nuclease"/>
    <property type="match status" value="1"/>
</dbReference>
<dbReference type="EMBL" id="JAKKUT010000002">
    <property type="protein sequence ID" value="MDG2989872.1"/>
    <property type="molecule type" value="Genomic_DNA"/>
</dbReference>
<sequence length="137" mass="15577">MSDKVLLDTNLWVYLYSKNPADKYEKVNALLSSQIESLIMSTQILGELYNVLLKKKFRTQAQAQEVISQLVAGFDITEIPATQVIEAIKINVCYGYSYWDSLLVSTALLNNCSILYSEDMQHDQLIEGKLRIINPLI</sequence>
<dbReference type="InterPro" id="IPR029060">
    <property type="entry name" value="PIN-like_dom_sf"/>
</dbReference>
<dbReference type="Pfam" id="PF01850">
    <property type="entry name" value="PIN"/>
    <property type="match status" value="1"/>
</dbReference>
<keyword evidence="3" id="KW-1185">Reference proteome</keyword>
<dbReference type="Proteomes" id="UP001154265">
    <property type="component" value="Unassembled WGS sequence"/>
</dbReference>
<evidence type="ECO:0000313" key="2">
    <source>
        <dbReference type="EMBL" id="MDG2989872.1"/>
    </source>
</evidence>
<dbReference type="SUPFAM" id="SSF88723">
    <property type="entry name" value="PIN domain-like"/>
    <property type="match status" value="1"/>
</dbReference>
<evidence type="ECO:0000259" key="1">
    <source>
        <dbReference type="Pfam" id="PF01850"/>
    </source>
</evidence>
<feature type="domain" description="PIN" evidence="1">
    <location>
        <begin position="5"/>
        <end position="123"/>
    </location>
</feature>
<reference evidence="2" key="2">
    <citation type="submission" date="2022-01" db="EMBL/GenBank/DDBJ databases">
        <authorList>
            <person name="Zivanovic Y."/>
            <person name="Moreira D."/>
            <person name="Lopez-Garcia P."/>
        </authorList>
    </citation>
    <scope>NUCLEOTIDE SEQUENCE</scope>
    <source>
        <strain evidence="2">G9</strain>
    </source>
</reference>
<gene>
    <name evidence="2" type="ORF">L3556_02820</name>
</gene>
<accession>A0ABT6EWY3</accession>
<evidence type="ECO:0000313" key="3">
    <source>
        <dbReference type="Proteomes" id="UP001154265"/>
    </source>
</evidence>
<comment type="caution">
    <text evidence="2">The sequence shown here is derived from an EMBL/GenBank/DDBJ whole genome shotgun (WGS) entry which is preliminary data.</text>
</comment>